<reference evidence="1" key="1">
    <citation type="submission" date="2021-06" db="EMBL/GenBank/DDBJ databases">
        <authorList>
            <person name="Kallberg Y."/>
            <person name="Tangrot J."/>
            <person name="Rosling A."/>
        </authorList>
    </citation>
    <scope>NUCLEOTIDE SEQUENCE</scope>
    <source>
        <strain evidence="1">MA461A</strain>
    </source>
</reference>
<evidence type="ECO:0000313" key="2">
    <source>
        <dbReference type="Proteomes" id="UP000789920"/>
    </source>
</evidence>
<evidence type="ECO:0000313" key="1">
    <source>
        <dbReference type="EMBL" id="CAG8833233.1"/>
    </source>
</evidence>
<comment type="caution">
    <text evidence="1">The sequence shown here is derived from an EMBL/GenBank/DDBJ whole genome shotgun (WGS) entry which is preliminary data.</text>
</comment>
<keyword evidence="2" id="KW-1185">Reference proteome</keyword>
<dbReference type="Proteomes" id="UP000789920">
    <property type="component" value="Unassembled WGS sequence"/>
</dbReference>
<feature type="non-terminal residue" evidence="1">
    <location>
        <position position="70"/>
    </location>
</feature>
<feature type="non-terminal residue" evidence="1">
    <location>
        <position position="1"/>
    </location>
</feature>
<gene>
    <name evidence="1" type="ORF">RPERSI_LOCUS28754</name>
</gene>
<name>A0ACA9SAI6_9GLOM</name>
<organism evidence="1 2">
    <name type="scientific">Racocetra persica</name>
    <dbReference type="NCBI Taxonomy" id="160502"/>
    <lineage>
        <taxon>Eukaryota</taxon>
        <taxon>Fungi</taxon>
        <taxon>Fungi incertae sedis</taxon>
        <taxon>Mucoromycota</taxon>
        <taxon>Glomeromycotina</taxon>
        <taxon>Glomeromycetes</taxon>
        <taxon>Diversisporales</taxon>
        <taxon>Gigasporaceae</taxon>
        <taxon>Racocetra</taxon>
    </lineage>
</organism>
<proteinExistence type="predicted"/>
<accession>A0ACA9SAI6</accession>
<protein>
    <submittedName>
        <fullName evidence="1">9612_t:CDS:1</fullName>
    </submittedName>
</protein>
<sequence>IMENDNEPRNIRYSKAVSAVALESGLIYHFLQSIFACIGITSQSCRKSYYLYQAPLFSYLVTNAKESTTF</sequence>
<dbReference type="EMBL" id="CAJVQC010105936">
    <property type="protein sequence ID" value="CAG8833233.1"/>
    <property type="molecule type" value="Genomic_DNA"/>
</dbReference>